<accession>A0A9X4BIR1</accession>
<dbReference type="AlphaFoldDB" id="A0A9X4BIR1"/>
<organism evidence="1 2">
    <name type="scientific">Tahibacter soli</name>
    <dbReference type="NCBI Taxonomy" id="2983605"/>
    <lineage>
        <taxon>Bacteria</taxon>
        <taxon>Pseudomonadati</taxon>
        <taxon>Pseudomonadota</taxon>
        <taxon>Gammaproteobacteria</taxon>
        <taxon>Lysobacterales</taxon>
        <taxon>Rhodanobacteraceae</taxon>
        <taxon>Tahibacter</taxon>
    </lineage>
</organism>
<protein>
    <submittedName>
        <fullName evidence="1">Uncharacterized protein</fullName>
    </submittedName>
</protein>
<sequence length="360" mass="38309">MNTTSCNAEAAAALTAKAARLDTAATAGKKGADEKRRQATALRHIAALAAEGADAVLDGLRNADMADVTDDDRRAAAAEIYSLATRRQSRGIARSLDAPLKRGWEPGADDFALPIHRATLREAAELYDLANAVHAEEYWVYLKGLLLEQLGDYAAAVRTFDSLTGYYAVPGAQQAERSRRKLAGGYDPKAAVDASFDELIAQFDRRGVDAGPVRDIKETLLGALAAAPGTATETSDDDGDGDGEGALDLAAFTAQQFAEHLVDGDFRAAQAMLSRDLAAITADLLQRDYEGMIEYADVTDGASIEVCVMSAEDDMPDMTPADLGWVYVAISGESFSEAVTVVVTREDGGAKIRELEWGRP</sequence>
<reference evidence="1" key="1">
    <citation type="submission" date="2023-02" db="EMBL/GenBank/DDBJ databases">
        <title>Tahibacter soli sp. nov. isolated from soil.</title>
        <authorList>
            <person name="Baek J.H."/>
            <person name="Lee J.K."/>
            <person name="Choi D.G."/>
            <person name="Jeon C.O."/>
        </authorList>
    </citation>
    <scope>NUCLEOTIDE SEQUENCE</scope>
    <source>
        <strain evidence="1">BL</strain>
    </source>
</reference>
<gene>
    <name evidence="1" type="ORF">OD750_002430</name>
</gene>
<dbReference type="Proteomes" id="UP001139971">
    <property type="component" value="Unassembled WGS sequence"/>
</dbReference>
<evidence type="ECO:0000313" key="2">
    <source>
        <dbReference type="Proteomes" id="UP001139971"/>
    </source>
</evidence>
<dbReference type="EMBL" id="JAOVZO020000003">
    <property type="protein sequence ID" value="MDC8011399.1"/>
    <property type="molecule type" value="Genomic_DNA"/>
</dbReference>
<comment type="caution">
    <text evidence="1">The sequence shown here is derived from an EMBL/GenBank/DDBJ whole genome shotgun (WGS) entry which is preliminary data.</text>
</comment>
<dbReference type="RefSeq" id="WP_263545819.1">
    <property type="nucleotide sequence ID" value="NZ_JAOVZO020000003.1"/>
</dbReference>
<evidence type="ECO:0000313" key="1">
    <source>
        <dbReference type="EMBL" id="MDC8011399.1"/>
    </source>
</evidence>
<name>A0A9X4BIR1_9GAMM</name>
<proteinExistence type="predicted"/>
<keyword evidence="2" id="KW-1185">Reference proteome</keyword>